<dbReference type="EMBL" id="BARW01021137">
    <property type="protein sequence ID" value="GAI99772.1"/>
    <property type="molecule type" value="Genomic_DNA"/>
</dbReference>
<proteinExistence type="predicted"/>
<protein>
    <submittedName>
        <fullName evidence="1">Uncharacterized protein</fullName>
    </submittedName>
</protein>
<gene>
    <name evidence="1" type="ORF">S12H4_35562</name>
</gene>
<dbReference type="InterPro" id="IPR046562">
    <property type="entry name" value="DUF6717"/>
</dbReference>
<dbReference type="Pfam" id="PF20475">
    <property type="entry name" value="DUF6717"/>
    <property type="match status" value="1"/>
</dbReference>
<accession>X1T370</accession>
<sequence length="114" mass="13209">MANILIVIAPYWYQGTWVFDDESAGLDKEPFVAGVPEMIDDLVKDIPNARSGFRLLFSSVPFPSYQLWLTRVKEEYGGYWYRAKNQSAEGWLCPALFKYFETAPEIIYVKAERL</sequence>
<name>X1T370_9ZZZZ</name>
<reference evidence="1" key="1">
    <citation type="journal article" date="2014" name="Front. Microbiol.">
        <title>High frequency of phylogenetically diverse reductive dehalogenase-homologous genes in deep subseafloor sedimentary metagenomes.</title>
        <authorList>
            <person name="Kawai M."/>
            <person name="Futagami T."/>
            <person name="Toyoda A."/>
            <person name="Takaki Y."/>
            <person name="Nishi S."/>
            <person name="Hori S."/>
            <person name="Arai W."/>
            <person name="Tsubouchi T."/>
            <person name="Morono Y."/>
            <person name="Uchiyama I."/>
            <person name="Ito T."/>
            <person name="Fujiyama A."/>
            <person name="Inagaki F."/>
            <person name="Takami H."/>
        </authorList>
    </citation>
    <scope>NUCLEOTIDE SEQUENCE</scope>
    <source>
        <strain evidence="1">Expedition CK06-06</strain>
    </source>
</reference>
<dbReference type="AlphaFoldDB" id="X1T370"/>
<organism evidence="1">
    <name type="scientific">marine sediment metagenome</name>
    <dbReference type="NCBI Taxonomy" id="412755"/>
    <lineage>
        <taxon>unclassified sequences</taxon>
        <taxon>metagenomes</taxon>
        <taxon>ecological metagenomes</taxon>
    </lineage>
</organism>
<comment type="caution">
    <text evidence="1">The sequence shown here is derived from an EMBL/GenBank/DDBJ whole genome shotgun (WGS) entry which is preliminary data.</text>
</comment>
<evidence type="ECO:0000313" key="1">
    <source>
        <dbReference type="EMBL" id="GAI99772.1"/>
    </source>
</evidence>